<dbReference type="GO" id="GO:0006629">
    <property type="term" value="P:lipid metabolic process"/>
    <property type="evidence" value="ECO:0007669"/>
    <property type="project" value="UniProtKB-KW"/>
</dbReference>
<comment type="catalytic activity">
    <reaction evidence="17">
        <text>15-deoxy-Delta(12,14)-prostaglandin J2 + glutathione = 15-deoxy-Delta(12,14)-prostaglandin J2-S-(R)-glutathione</text>
        <dbReference type="Rhea" id="RHEA:75963"/>
        <dbReference type="ChEBI" id="CHEBI:57925"/>
        <dbReference type="ChEBI" id="CHEBI:85236"/>
        <dbReference type="ChEBI" id="CHEBI:194498"/>
    </reaction>
    <physiologicalReaction direction="left-to-right" evidence="17">
        <dbReference type="Rhea" id="RHEA:75964"/>
    </physiologicalReaction>
</comment>
<accession>A0A367JBX8</accession>
<keyword evidence="23" id="KW-1185">Reference proteome</keyword>
<evidence type="ECO:0000256" key="11">
    <source>
        <dbReference type="ARBA" id="ARBA00023239"/>
    </source>
</evidence>
<evidence type="ECO:0000256" key="3">
    <source>
        <dbReference type="ARBA" id="ARBA00022692"/>
    </source>
</evidence>
<evidence type="ECO:0000256" key="13">
    <source>
        <dbReference type="ARBA" id="ARBA00037884"/>
    </source>
</evidence>
<evidence type="ECO:0000313" key="22">
    <source>
        <dbReference type="EMBL" id="RCH87231.1"/>
    </source>
</evidence>
<evidence type="ECO:0000256" key="17">
    <source>
        <dbReference type="ARBA" id="ARBA00051411"/>
    </source>
</evidence>
<evidence type="ECO:0000256" key="4">
    <source>
        <dbReference type="ARBA" id="ARBA00022787"/>
    </source>
</evidence>
<dbReference type="STRING" id="4846.A0A367JBX8"/>
<name>A0A367JBX8_RHIST</name>
<keyword evidence="5 21" id="KW-1133">Transmembrane helix</keyword>
<comment type="catalytic activity">
    <reaction evidence="16">
        <text>leukotriene C4 = leukotriene A4 + glutathione</text>
        <dbReference type="Rhea" id="RHEA:17617"/>
        <dbReference type="ChEBI" id="CHEBI:57463"/>
        <dbReference type="ChEBI" id="CHEBI:57925"/>
        <dbReference type="ChEBI" id="CHEBI:57973"/>
        <dbReference type="EC" id="4.4.1.20"/>
    </reaction>
    <physiologicalReaction direction="right-to-left" evidence="16">
        <dbReference type="Rhea" id="RHEA:17619"/>
    </physiologicalReaction>
</comment>
<dbReference type="InterPro" id="IPR050997">
    <property type="entry name" value="MAPEG"/>
</dbReference>
<dbReference type="Gene3D" id="1.20.120.550">
    <property type="entry name" value="Membrane associated eicosanoid/glutathione metabolism-like domain"/>
    <property type="match status" value="1"/>
</dbReference>
<dbReference type="PANTHER" id="PTHR10250">
    <property type="entry name" value="MICROSOMAL GLUTATHIONE S-TRANSFERASE"/>
    <property type="match status" value="1"/>
</dbReference>
<keyword evidence="8" id="KW-0496">Mitochondrion</keyword>
<evidence type="ECO:0000256" key="19">
    <source>
        <dbReference type="ARBA" id="ARBA00075145"/>
    </source>
</evidence>
<keyword evidence="4" id="KW-1000">Mitochondrion outer membrane</keyword>
<dbReference type="EC" id="4.4.1.20" evidence="15"/>
<dbReference type="OrthoDB" id="410651at2759"/>
<keyword evidence="6" id="KW-0560">Oxidoreductase</keyword>
<keyword evidence="10" id="KW-0564">Palmitate</keyword>
<keyword evidence="9 21" id="KW-0472">Membrane</keyword>
<feature type="transmembrane region" description="Helical" evidence="21">
    <location>
        <begin position="122"/>
        <end position="144"/>
    </location>
</feature>
<evidence type="ECO:0000256" key="10">
    <source>
        <dbReference type="ARBA" id="ARBA00023139"/>
    </source>
</evidence>
<dbReference type="PANTHER" id="PTHR10250:SF26">
    <property type="entry name" value="GLUTATHIONE S-TRANSFERASE 3, MITOCHONDRIAL"/>
    <property type="match status" value="1"/>
</dbReference>
<dbReference type="InterPro" id="IPR023352">
    <property type="entry name" value="MAPEG-like_dom_sf"/>
</dbReference>
<evidence type="ECO:0000256" key="2">
    <source>
        <dbReference type="ARBA" id="ARBA00022679"/>
    </source>
</evidence>
<comment type="caution">
    <text evidence="22">The sequence shown here is derived from an EMBL/GenBank/DDBJ whole genome shotgun (WGS) entry which is preliminary data.</text>
</comment>
<reference evidence="22 23" key="1">
    <citation type="journal article" date="2018" name="G3 (Bethesda)">
        <title>Phylogenetic and Phylogenomic Definition of Rhizopus Species.</title>
        <authorList>
            <person name="Gryganskyi A.P."/>
            <person name="Golan J."/>
            <person name="Dolatabadi S."/>
            <person name="Mondo S."/>
            <person name="Robb S."/>
            <person name="Idnurm A."/>
            <person name="Muszewska A."/>
            <person name="Steczkiewicz K."/>
            <person name="Masonjones S."/>
            <person name="Liao H.L."/>
            <person name="Gajdeczka M.T."/>
            <person name="Anike F."/>
            <person name="Vuek A."/>
            <person name="Anishchenko I.M."/>
            <person name="Voigt K."/>
            <person name="de Hoog G.S."/>
            <person name="Smith M.E."/>
            <person name="Heitman J."/>
            <person name="Vilgalys R."/>
            <person name="Stajich J.E."/>
        </authorList>
    </citation>
    <scope>NUCLEOTIDE SEQUENCE [LARGE SCALE GENOMIC DNA]</scope>
    <source>
        <strain evidence="22 23">LSU 92-RS-03</strain>
    </source>
</reference>
<evidence type="ECO:0000256" key="7">
    <source>
        <dbReference type="ARBA" id="ARBA00023098"/>
    </source>
</evidence>
<dbReference type="FunFam" id="1.20.120.550:FF:000004">
    <property type="entry name" value="Microsomal glutathione S-transferase 3"/>
    <property type="match status" value="1"/>
</dbReference>
<dbReference type="EMBL" id="PJQM01003761">
    <property type="protein sequence ID" value="RCH87231.1"/>
    <property type="molecule type" value="Genomic_DNA"/>
</dbReference>
<dbReference type="AlphaFoldDB" id="A0A367JBX8"/>
<evidence type="ECO:0000256" key="16">
    <source>
        <dbReference type="ARBA" id="ARBA00049298"/>
    </source>
</evidence>
<evidence type="ECO:0000256" key="12">
    <source>
        <dbReference type="ARBA" id="ARBA00023288"/>
    </source>
</evidence>
<dbReference type="GO" id="GO:0004464">
    <property type="term" value="F:leukotriene-C4 synthase activity"/>
    <property type="evidence" value="ECO:0007669"/>
    <property type="project" value="UniProtKB-EC"/>
</dbReference>
<evidence type="ECO:0000313" key="23">
    <source>
        <dbReference type="Proteomes" id="UP000253551"/>
    </source>
</evidence>
<dbReference type="SUPFAM" id="SSF161084">
    <property type="entry name" value="MAPEG domain-like"/>
    <property type="match status" value="1"/>
</dbReference>
<keyword evidence="7" id="KW-0443">Lipid metabolism</keyword>
<dbReference type="Proteomes" id="UP000253551">
    <property type="component" value="Unassembled WGS sequence"/>
</dbReference>
<dbReference type="GO" id="GO:0005741">
    <property type="term" value="C:mitochondrial outer membrane"/>
    <property type="evidence" value="ECO:0007669"/>
    <property type="project" value="UniProtKB-SubCell"/>
</dbReference>
<evidence type="ECO:0000256" key="8">
    <source>
        <dbReference type="ARBA" id="ARBA00023128"/>
    </source>
</evidence>
<comment type="pathway">
    <text evidence="13">Lipid metabolism; leukotriene C4 biosynthesis.</text>
</comment>
<feature type="transmembrane region" description="Helical" evidence="21">
    <location>
        <begin position="12"/>
        <end position="29"/>
    </location>
</feature>
<protein>
    <recommendedName>
        <fullName evidence="18">Glutathione S-transferase 3, mitochondrial</fullName>
        <ecNumber evidence="15">4.4.1.20</ecNumber>
    </recommendedName>
    <alternativeName>
        <fullName evidence="19">Glutathione peroxidase MGST3</fullName>
    </alternativeName>
    <alternativeName>
        <fullName evidence="20">LTC4 synthase MGST3</fullName>
    </alternativeName>
</protein>
<keyword evidence="2" id="KW-0808">Transferase</keyword>
<dbReference type="GO" id="GO:0004364">
    <property type="term" value="F:glutathione transferase activity"/>
    <property type="evidence" value="ECO:0007669"/>
    <property type="project" value="TreeGrafter"/>
</dbReference>
<evidence type="ECO:0000256" key="14">
    <source>
        <dbReference type="ARBA" id="ARBA00037916"/>
    </source>
</evidence>
<organism evidence="22 23">
    <name type="scientific">Rhizopus stolonifer</name>
    <name type="common">Rhizopus nigricans</name>
    <dbReference type="NCBI Taxonomy" id="4846"/>
    <lineage>
        <taxon>Eukaryota</taxon>
        <taxon>Fungi</taxon>
        <taxon>Fungi incertae sedis</taxon>
        <taxon>Mucoromycota</taxon>
        <taxon>Mucoromycotina</taxon>
        <taxon>Mucoromycetes</taxon>
        <taxon>Mucorales</taxon>
        <taxon>Mucorineae</taxon>
        <taxon>Rhizopodaceae</taxon>
        <taxon>Rhizopus</taxon>
    </lineage>
</organism>
<proteinExistence type="predicted"/>
<keyword evidence="12" id="KW-0449">Lipoprotein</keyword>
<evidence type="ECO:0000256" key="18">
    <source>
        <dbReference type="ARBA" id="ARBA00069748"/>
    </source>
</evidence>
<evidence type="ECO:0000256" key="6">
    <source>
        <dbReference type="ARBA" id="ARBA00023002"/>
    </source>
</evidence>
<evidence type="ECO:0000256" key="20">
    <source>
        <dbReference type="ARBA" id="ARBA00076908"/>
    </source>
</evidence>
<dbReference type="GO" id="GO:0005635">
    <property type="term" value="C:nuclear envelope"/>
    <property type="evidence" value="ECO:0007669"/>
    <property type="project" value="TreeGrafter"/>
</dbReference>
<keyword evidence="3 21" id="KW-0812">Transmembrane</keyword>
<evidence type="ECO:0000256" key="1">
    <source>
        <dbReference type="ARBA" id="ARBA00004374"/>
    </source>
</evidence>
<evidence type="ECO:0000256" key="5">
    <source>
        <dbReference type="ARBA" id="ARBA00022989"/>
    </source>
</evidence>
<keyword evidence="11" id="KW-0456">Lyase</keyword>
<dbReference type="GO" id="GO:0004602">
    <property type="term" value="F:glutathione peroxidase activity"/>
    <property type="evidence" value="ECO:0007669"/>
    <property type="project" value="TreeGrafter"/>
</dbReference>
<dbReference type="InterPro" id="IPR001129">
    <property type="entry name" value="Membr-assoc_MAPEG"/>
</dbReference>
<comment type="subcellular location">
    <subcellularLocation>
        <location evidence="1">Mitochondrion outer membrane</location>
        <topology evidence="1">Multi-pass membrane protein</topology>
    </subcellularLocation>
</comment>
<comment type="pathway">
    <text evidence="14">Lipid metabolism; arachidonate metabolism.</text>
</comment>
<dbReference type="Pfam" id="PF01124">
    <property type="entry name" value="MAPEG"/>
    <property type="match status" value="1"/>
</dbReference>
<sequence>MGYLVVPHEYGYVLGVVGLGALQLAALAFKVGKARKAANVPYPYAYAEKTEAEKDPLKNIFNCTQRSHQNSLELFPIFSTLLLIGGLKHPQISAAAGLVFILGRAVYTSNYSSGDPSKRSRGAFAGVGLITLLGTFSLTVYDLIMN</sequence>
<evidence type="ECO:0000256" key="9">
    <source>
        <dbReference type="ARBA" id="ARBA00023136"/>
    </source>
</evidence>
<gene>
    <name evidence="22" type="ORF">CU098_008451</name>
</gene>
<dbReference type="GO" id="GO:0005783">
    <property type="term" value="C:endoplasmic reticulum"/>
    <property type="evidence" value="ECO:0007669"/>
    <property type="project" value="TreeGrafter"/>
</dbReference>
<evidence type="ECO:0000256" key="21">
    <source>
        <dbReference type="SAM" id="Phobius"/>
    </source>
</evidence>
<evidence type="ECO:0000256" key="15">
    <source>
        <dbReference type="ARBA" id="ARBA00039056"/>
    </source>
</evidence>